<feature type="domain" description="GATA-type" evidence="13">
    <location>
        <begin position="349"/>
        <end position="389"/>
    </location>
</feature>
<dbReference type="GO" id="GO:0060065">
    <property type="term" value="P:uterus development"/>
    <property type="evidence" value="ECO:0007669"/>
    <property type="project" value="Ensembl"/>
</dbReference>
<dbReference type="GO" id="GO:0002088">
    <property type="term" value="P:lens development in camera-type eye"/>
    <property type="evidence" value="ECO:0007669"/>
    <property type="project" value="Ensembl"/>
</dbReference>
<dbReference type="FunFam" id="3.30.50.10:FF:000001">
    <property type="entry name" value="GATA transcription factor (GATAd)"/>
    <property type="match status" value="1"/>
</dbReference>
<dbReference type="GO" id="GO:0035457">
    <property type="term" value="P:cellular response to interferon-alpha"/>
    <property type="evidence" value="ECO:0007669"/>
    <property type="project" value="Ensembl"/>
</dbReference>
<dbReference type="GO" id="GO:0060231">
    <property type="term" value="P:mesenchymal to epithelial transition"/>
    <property type="evidence" value="ECO:0007669"/>
    <property type="project" value="Ensembl"/>
</dbReference>
<dbReference type="GO" id="GO:0006954">
    <property type="term" value="P:inflammatory response"/>
    <property type="evidence" value="ECO:0007669"/>
    <property type="project" value="Ensembl"/>
</dbReference>
<name>A0A8C8X6U0_PANLE</name>
<evidence type="ECO:0000256" key="7">
    <source>
        <dbReference type="ARBA" id="ARBA00023125"/>
    </source>
</evidence>
<dbReference type="GO" id="GO:0060070">
    <property type="term" value="P:canonical Wnt signaling pathway"/>
    <property type="evidence" value="ECO:0007669"/>
    <property type="project" value="Ensembl"/>
</dbReference>
<dbReference type="GO" id="GO:2000553">
    <property type="term" value="P:positive regulation of T-helper 2 cell cytokine production"/>
    <property type="evidence" value="ECO:0007669"/>
    <property type="project" value="Ensembl"/>
</dbReference>
<proteinExistence type="predicted"/>
<dbReference type="GO" id="GO:0009791">
    <property type="term" value="P:post-embryonic development"/>
    <property type="evidence" value="ECO:0007669"/>
    <property type="project" value="Ensembl"/>
</dbReference>
<dbReference type="GeneTree" id="ENSGT00940000159247"/>
<keyword evidence="4 11" id="KW-0863">Zinc-finger</keyword>
<dbReference type="GO" id="GO:0007411">
    <property type="term" value="P:axon guidance"/>
    <property type="evidence" value="ECO:0007669"/>
    <property type="project" value="Ensembl"/>
</dbReference>
<dbReference type="GO" id="GO:0005134">
    <property type="term" value="F:interleukin-2 receptor binding"/>
    <property type="evidence" value="ECO:0007669"/>
    <property type="project" value="Ensembl"/>
</dbReference>
<dbReference type="GO" id="GO:0032736">
    <property type="term" value="P:positive regulation of interleukin-13 production"/>
    <property type="evidence" value="ECO:0007669"/>
    <property type="project" value="Ensembl"/>
</dbReference>
<dbReference type="GO" id="GO:0060676">
    <property type="term" value="P:ureteric bud formation"/>
    <property type="evidence" value="ECO:0007669"/>
    <property type="project" value="Ensembl"/>
</dbReference>
<feature type="domain" description="GATA-type" evidence="13">
    <location>
        <begin position="295"/>
        <end position="349"/>
    </location>
</feature>
<feature type="region of interest" description="Disordered" evidence="12">
    <location>
        <begin position="165"/>
        <end position="252"/>
    </location>
</feature>
<dbReference type="GO" id="GO:0048469">
    <property type="term" value="P:cell maturation"/>
    <property type="evidence" value="ECO:0007669"/>
    <property type="project" value="Ensembl"/>
</dbReference>
<dbReference type="GO" id="GO:0071356">
    <property type="term" value="P:cellular response to tumor necrosis factor"/>
    <property type="evidence" value="ECO:0007669"/>
    <property type="project" value="Ensembl"/>
</dbReference>
<dbReference type="GO" id="GO:0043491">
    <property type="term" value="P:phosphatidylinositol 3-kinase/protein kinase B signal transduction"/>
    <property type="evidence" value="ECO:0007669"/>
    <property type="project" value="Ensembl"/>
</dbReference>
<keyword evidence="9" id="KW-0804">Transcription</keyword>
<keyword evidence="7" id="KW-0238">DNA-binding</keyword>
<dbReference type="GO" id="GO:0006366">
    <property type="term" value="P:transcription by RNA polymerase II"/>
    <property type="evidence" value="ECO:0007669"/>
    <property type="project" value="Ensembl"/>
</dbReference>
<reference evidence="14" key="2">
    <citation type="submission" date="2025-08" db="UniProtKB">
        <authorList>
            <consortium name="Ensembl"/>
        </authorList>
    </citation>
    <scope>IDENTIFICATION</scope>
</reference>
<feature type="compositionally biased region" description="Basic and acidic residues" evidence="12">
    <location>
        <begin position="438"/>
        <end position="459"/>
    </location>
</feature>
<dbReference type="GO" id="GO:0032753">
    <property type="term" value="P:positive regulation of interleukin-4 production"/>
    <property type="evidence" value="ECO:0007669"/>
    <property type="project" value="Ensembl"/>
</dbReference>
<dbReference type="GO" id="GO:0002572">
    <property type="term" value="P:pro-T cell differentiation"/>
    <property type="evidence" value="ECO:0007669"/>
    <property type="project" value="Ensembl"/>
</dbReference>
<keyword evidence="15" id="KW-1185">Reference proteome</keyword>
<dbReference type="PANTHER" id="PTHR10071:SF106">
    <property type="entry name" value="TRANS-ACTING T-CELL-SPECIFIC TRANSCRIPTION FACTOR GATA-3"/>
    <property type="match status" value="1"/>
</dbReference>
<dbReference type="GO" id="GO:0010975">
    <property type="term" value="P:regulation of neuron projection development"/>
    <property type="evidence" value="ECO:0007669"/>
    <property type="project" value="Ensembl"/>
</dbReference>
<dbReference type="GO" id="GO:0071599">
    <property type="term" value="P:otic vesicle development"/>
    <property type="evidence" value="ECO:0007669"/>
    <property type="project" value="Ensembl"/>
</dbReference>
<dbReference type="GO" id="GO:0072676">
    <property type="term" value="P:lymphocyte migration"/>
    <property type="evidence" value="ECO:0007669"/>
    <property type="project" value="Ensembl"/>
</dbReference>
<evidence type="ECO:0000256" key="9">
    <source>
        <dbReference type="ARBA" id="ARBA00023163"/>
    </source>
</evidence>
<dbReference type="GO" id="GO:0043523">
    <property type="term" value="P:regulation of neuron apoptotic process"/>
    <property type="evidence" value="ECO:0007669"/>
    <property type="project" value="Ensembl"/>
</dbReference>
<evidence type="ECO:0000256" key="1">
    <source>
        <dbReference type="ARBA" id="ARBA00004123"/>
    </source>
</evidence>
<dbReference type="GO" id="GO:0070888">
    <property type="term" value="F:E-box binding"/>
    <property type="evidence" value="ECO:0007669"/>
    <property type="project" value="Ensembl"/>
</dbReference>
<dbReference type="SUPFAM" id="SSF57716">
    <property type="entry name" value="Glucocorticoid receptor-like (DNA-binding domain)"/>
    <property type="match status" value="2"/>
</dbReference>
<dbReference type="GO" id="GO:0071773">
    <property type="term" value="P:cellular response to BMP stimulus"/>
    <property type="evidence" value="ECO:0007669"/>
    <property type="project" value="Ensembl"/>
</dbReference>
<dbReference type="GO" id="GO:2000703">
    <property type="term" value="P:negative regulation of fibroblast growth factor receptor signaling pathway involved in ureteric bud formation"/>
    <property type="evidence" value="ECO:0007669"/>
    <property type="project" value="Ensembl"/>
</dbReference>
<dbReference type="GO" id="GO:1902895">
    <property type="term" value="P:positive regulation of miRNA transcription"/>
    <property type="evidence" value="ECO:0007669"/>
    <property type="project" value="Ensembl"/>
</dbReference>
<dbReference type="GO" id="GO:0051216">
    <property type="term" value="P:cartilage development"/>
    <property type="evidence" value="ECO:0007669"/>
    <property type="project" value="Ensembl"/>
</dbReference>
<dbReference type="GO" id="GO:0043627">
    <property type="term" value="P:response to estrogen"/>
    <property type="evidence" value="ECO:0007669"/>
    <property type="project" value="Ensembl"/>
</dbReference>
<dbReference type="Proteomes" id="UP000694399">
    <property type="component" value="Chromosome C1"/>
</dbReference>
<dbReference type="GO" id="GO:0032689">
    <property type="term" value="P:negative regulation of type II interferon production"/>
    <property type="evidence" value="ECO:0007669"/>
    <property type="project" value="Ensembl"/>
</dbReference>
<dbReference type="GO" id="GO:0010719">
    <property type="term" value="P:negative regulation of epithelial to mesenchymal transition"/>
    <property type="evidence" value="ECO:0007669"/>
    <property type="project" value="Ensembl"/>
</dbReference>
<dbReference type="GO" id="GO:0035799">
    <property type="term" value="P:ureter maturation"/>
    <property type="evidence" value="ECO:0007669"/>
    <property type="project" value="Ensembl"/>
</dbReference>
<dbReference type="GO" id="GO:0030218">
    <property type="term" value="P:erythrocyte differentiation"/>
    <property type="evidence" value="ECO:0007669"/>
    <property type="project" value="Ensembl"/>
</dbReference>
<dbReference type="GO" id="GO:0071837">
    <property type="term" value="F:HMG box domain binding"/>
    <property type="evidence" value="ECO:0007669"/>
    <property type="project" value="Ensembl"/>
</dbReference>
<dbReference type="GO" id="GO:0003180">
    <property type="term" value="P:aortic valve morphogenesis"/>
    <property type="evidence" value="ECO:0007669"/>
    <property type="project" value="Ensembl"/>
</dbReference>
<dbReference type="GO" id="GO:0042472">
    <property type="term" value="P:inner ear morphogenesis"/>
    <property type="evidence" value="ECO:0007669"/>
    <property type="project" value="Ensembl"/>
</dbReference>
<reference evidence="14" key="1">
    <citation type="journal article" date="2019" name="bioRxiv">
        <title>Long live the king: chromosome-level assembly of the lion (Panthera leo) using linked-read, Hi-C, and long read data.</title>
        <authorList>
            <person name="Armstrong E.E."/>
            <person name="Taylor R.W."/>
            <person name="Miller D.E."/>
            <person name="Kaelin C."/>
            <person name="Barsh G."/>
            <person name="Hadly E.A."/>
            <person name="Petrov D."/>
        </authorList>
    </citation>
    <scope>NUCLEOTIDE SEQUENCE [LARGE SCALE GENOMIC DNA]</scope>
</reference>
<evidence type="ECO:0000256" key="3">
    <source>
        <dbReference type="ARBA" id="ARBA00022737"/>
    </source>
</evidence>
<evidence type="ECO:0000256" key="12">
    <source>
        <dbReference type="SAM" id="MobiDB-lite"/>
    </source>
</evidence>
<dbReference type="GO" id="GO:0051897">
    <property type="term" value="P:positive regulation of phosphatidylinositol 3-kinase/protein kinase B signal transduction"/>
    <property type="evidence" value="ECO:0007669"/>
    <property type="project" value="Ensembl"/>
</dbReference>
<dbReference type="GO" id="GO:0001223">
    <property type="term" value="F:transcription coactivator binding"/>
    <property type="evidence" value="ECO:0007669"/>
    <property type="project" value="Ensembl"/>
</dbReference>
<dbReference type="GO" id="GO:2000734">
    <property type="term" value="P:negative regulation of glial cell-derived neurotrophic factor receptor signaling pathway involved in ureteric bud formation"/>
    <property type="evidence" value="ECO:0007669"/>
    <property type="project" value="Ensembl"/>
</dbReference>
<dbReference type="Gene3D" id="3.30.50.10">
    <property type="entry name" value="Erythroid Transcription Factor GATA-1, subunit A"/>
    <property type="match status" value="2"/>
</dbReference>
<dbReference type="GO" id="GO:2000146">
    <property type="term" value="P:negative regulation of cell motility"/>
    <property type="evidence" value="ECO:0007669"/>
    <property type="project" value="Ensembl"/>
</dbReference>
<evidence type="ECO:0000313" key="15">
    <source>
        <dbReference type="Proteomes" id="UP000694399"/>
    </source>
</evidence>
<dbReference type="PRINTS" id="PR00619">
    <property type="entry name" value="GATAZNFINGER"/>
</dbReference>
<sequence length="509" mass="54326">MPFRKCIWRAQISPGAVSTPSQHLSGVRHRPCVLLDLMGHWCGTDGCRGCAGQGTCGRPGRGSGPVPGTVWDRPAGRLGWRGGTPDASEGPPLPKLLSRASLSLSLPPSPCIPRPRAGSQVCRPPLLHGSLPWLDGGKALGSHHTASPWNLSPFSKTSIHHGSPGPLSVYPPASSSSLSAGHSSPHLFTFPPTPPKDVSPDPSLSTPGSAGSARQDEKECIKYQVPLPDSMKLESTHSRGSMTTLGGAASSAHHPITTYPPYVPEYSSGLFPPSSLLGGSPTGFGCKSRPKARSSTEGRECVNCGATSTPLWRRDGTGHYLCNACGLYHKMNGQNRPLIKPKRRLSAARRAGTSCANCQTTTTTLWRRNANGDPVCNACGLYYKLHNANCSCAGHVGRPVFHKLENRVREATLFFTLNVFSVAASWASLRGFRISQRSTDRVHSSEDPRTPDKCLDPRRPPGRMRGRVIRSVGPSGLTQPGQFEGSEWEDGLGGGHSVSLGYQTKLITH</sequence>
<dbReference type="GO" id="GO:0050728">
    <property type="term" value="P:negative regulation of inflammatory response"/>
    <property type="evidence" value="ECO:0007669"/>
    <property type="project" value="Ensembl"/>
</dbReference>
<dbReference type="GO" id="GO:0060374">
    <property type="term" value="P:mast cell differentiation"/>
    <property type="evidence" value="ECO:0007669"/>
    <property type="project" value="Ensembl"/>
</dbReference>
<keyword evidence="3" id="KW-0677">Repeat</keyword>
<dbReference type="GO" id="GO:0006338">
    <property type="term" value="P:chromatin remodeling"/>
    <property type="evidence" value="ECO:0007669"/>
    <property type="project" value="Ensembl"/>
</dbReference>
<dbReference type="GO" id="GO:0001228">
    <property type="term" value="F:DNA-binding transcription activator activity, RNA polymerase II-specific"/>
    <property type="evidence" value="ECO:0007669"/>
    <property type="project" value="Ensembl"/>
</dbReference>
<feature type="region of interest" description="Disordered" evidence="12">
    <location>
        <begin position="61"/>
        <end position="95"/>
    </location>
</feature>
<dbReference type="GO" id="GO:0010595">
    <property type="term" value="P:positive regulation of endothelial cell migration"/>
    <property type="evidence" value="ECO:0007669"/>
    <property type="project" value="Ensembl"/>
</dbReference>
<dbReference type="GO" id="GO:0072179">
    <property type="term" value="P:nephric duct formation"/>
    <property type="evidence" value="ECO:0007669"/>
    <property type="project" value="Ensembl"/>
</dbReference>
<dbReference type="GO" id="GO:0035162">
    <property type="term" value="P:embryonic hemopoiesis"/>
    <property type="evidence" value="ECO:0007669"/>
    <property type="project" value="Ensembl"/>
</dbReference>
<dbReference type="Ensembl" id="ENSPLOT00000016686.1">
    <property type="protein sequence ID" value="ENSPLOP00000015056.1"/>
    <property type="gene ID" value="ENSPLOG00000011003.1"/>
</dbReference>
<dbReference type="GO" id="GO:0060017">
    <property type="term" value="P:parathyroid gland development"/>
    <property type="evidence" value="ECO:0007669"/>
    <property type="project" value="Ensembl"/>
</dbReference>
<keyword evidence="2" id="KW-0479">Metal-binding</keyword>
<dbReference type="GO" id="GO:0001709">
    <property type="term" value="P:cell fate determination"/>
    <property type="evidence" value="ECO:0007669"/>
    <property type="project" value="Ensembl"/>
</dbReference>
<dbReference type="GO" id="GO:0008270">
    <property type="term" value="F:zinc ion binding"/>
    <property type="evidence" value="ECO:0007669"/>
    <property type="project" value="UniProtKB-KW"/>
</dbReference>
<dbReference type="GO" id="GO:0005654">
    <property type="term" value="C:nucleoplasm"/>
    <property type="evidence" value="ECO:0007669"/>
    <property type="project" value="Ensembl"/>
</dbReference>
<evidence type="ECO:0000256" key="5">
    <source>
        <dbReference type="ARBA" id="ARBA00022833"/>
    </source>
</evidence>
<dbReference type="GO" id="GO:0045786">
    <property type="term" value="P:negative regulation of cell cycle"/>
    <property type="evidence" value="ECO:0007669"/>
    <property type="project" value="Ensembl"/>
</dbReference>
<dbReference type="InterPro" id="IPR000679">
    <property type="entry name" value="Znf_GATA"/>
</dbReference>
<dbReference type="AlphaFoldDB" id="A0A8C8X6U0"/>
<dbReference type="GO" id="GO:0003281">
    <property type="term" value="P:ventricular septum development"/>
    <property type="evidence" value="ECO:0007669"/>
    <property type="project" value="Ensembl"/>
</dbReference>
<dbReference type="InterPro" id="IPR013088">
    <property type="entry name" value="Znf_NHR/GATA"/>
</dbReference>
<dbReference type="GO" id="GO:0061629">
    <property type="term" value="F:RNA polymerase II-specific DNA-binding transcription factor binding"/>
    <property type="evidence" value="ECO:0007669"/>
    <property type="project" value="Ensembl"/>
</dbReference>
<dbReference type="SMART" id="SM00401">
    <property type="entry name" value="ZnF_GATA"/>
    <property type="match status" value="2"/>
</dbReference>
<dbReference type="PROSITE" id="PS00344">
    <property type="entry name" value="GATA_ZN_FINGER_1"/>
    <property type="match status" value="2"/>
</dbReference>
<dbReference type="GO" id="GO:0042802">
    <property type="term" value="F:identical protein binding"/>
    <property type="evidence" value="ECO:0007669"/>
    <property type="project" value="Ensembl"/>
</dbReference>
<dbReference type="GO" id="GO:0045061">
    <property type="term" value="P:thymic T cell selection"/>
    <property type="evidence" value="ECO:0007669"/>
    <property type="project" value="Ensembl"/>
</dbReference>
<feature type="region of interest" description="Disordered" evidence="12">
    <location>
        <begin position="437"/>
        <end position="481"/>
    </location>
</feature>
<dbReference type="GO" id="GO:0008584">
    <property type="term" value="P:male gonad development"/>
    <property type="evidence" value="ECO:0007669"/>
    <property type="project" value="Ensembl"/>
</dbReference>
<dbReference type="GO" id="GO:0048538">
    <property type="term" value="P:thymus development"/>
    <property type="evidence" value="ECO:0007669"/>
    <property type="project" value="Ensembl"/>
</dbReference>
<dbReference type="Pfam" id="PF00320">
    <property type="entry name" value="GATA"/>
    <property type="match status" value="2"/>
</dbReference>
<protein>
    <submittedName>
        <fullName evidence="14">GATA binding protein 3</fullName>
    </submittedName>
</protein>
<dbReference type="GO" id="GO:0006959">
    <property type="term" value="P:humoral immune response"/>
    <property type="evidence" value="ECO:0007669"/>
    <property type="project" value="Ensembl"/>
</dbReference>
<dbReference type="GO" id="GO:0072197">
    <property type="term" value="P:ureter morphogenesis"/>
    <property type="evidence" value="ECO:0007669"/>
    <property type="project" value="Ensembl"/>
</dbReference>
<keyword evidence="10" id="KW-0539">Nucleus</keyword>
<dbReference type="GO" id="GO:2000114">
    <property type="term" value="P:regulation of establishment of cell polarity"/>
    <property type="evidence" value="ECO:0007669"/>
    <property type="project" value="Ensembl"/>
</dbReference>
<dbReference type="CDD" id="cd00202">
    <property type="entry name" value="ZnF_GATA"/>
    <property type="match status" value="2"/>
</dbReference>
<dbReference type="GO" id="GO:0009615">
    <property type="term" value="P:response to virus"/>
    <property type="evidence" value="ECO:0007669"/>
    <property type="project" value="Ensembl"/>
</dbReference>
<dbReference type="InterPro" id="IPR039355">
    <property type="entry name" value="Transcription_factor_GATA"/>
</dbReference>
<evidence type="ECO:0000256" key="11">
    <source>
        <dbReference type="PROSITE-ProRule" id="PRU00094"/>
    </source>
</evidence>
<dbReference type="GO" id="GO:0071353">
    <property type="term" value="P:cellular response to interleukin-4"/>
    <property type="evidence" value="ECO:0007669"/>
    <property type="project" value="Ensembl"/>
</dbReference>
<dbReference type="GO" id="GO:0033600">
    <property type="term" value="P:negative regulation of mammary gland epithelial cell proliferation"/>
    <property type="evidence" value="ECO:0007669"/>
    <property type="project" value="Ensembl"/>
</dbReference>
<dbReference type="GO" id="GO:0000785">
    <property type="term" value="C:chromatin"/>
    <property type="evidence" value="ECO:0007669"/>
    <property type="project" value="Ensembl"/>
</dbReference>
<dbReference type="GO" id="GO:2000352">
    <property type="term" value="P:negative regulation of endothelial cell apoptotic process"/>
    <property type="evidence" value="ECO:0007669"/>
    <property type="project" value="Ensembl"/>
</dbReference>
<dbReference type="GO" id="GO:0072182">
    <property type="term" value="P:regulation of nephron tubule epithelial cell differentiation"/>
    <property type="evidence" value="ECO:0007669"/>
    <property type="project" value="Ensembl"/>
</dbReference>
<dbReference type="GO" id="GO:0050852">
    <property type="term" value="P:T cell receptor signaling pathway"/>
    <property type="evidence" value="ECO:0007669"/>
    <property type="project" value="Ensembl"/>
</dbReference>
<dbReference type="GO" id="GO:0001701">
    <property type="term" value="P:in utero embryonic development"/>
    <property type="evidence" value="ECO:0007669"/>
    <property type="project" value="Ensembl"/>
</dbReference>
<evidence type="ECO:0000256" key="6">
    <source>
        <dbReference type="ARBA" id="ARBA00023015"/>
    </source>
</evidence>
<dbReference type="GO" id="GO:0035898">
    <property type="term" value="P:parathyroid hormone secretion"/>
    <property type="evidence" value="ECO:0007669"/>
    <property type="project" value="Ensembl"/>
</dbReference>
<dbReference type="PROSITE" id="PS50114">
    <property type="entry name" value="GATA_ZN_FINGER_2"/>
    <property type="match status" value="2"/>
</dbReference>
<dbReference type="GO" id="GO:2000607">
    <property type="term" value="P:negative regulation of cell proliferation involved in mesonephros development"/>
    <property type="evidence" value="ECO:0007669"/>
    <property type="project" value="Ensembl"/>
</dbReference>
<keyword evidence="6" id="KW-0805">Transcription regulation</keyword>
<dbReference type="GO" id="GO:0001227">
    <property type="term" value="F:DNA-binding transcription repressor activity, RNA polymerase II-specific"/>
    <property type="evidence" value="ECO:0007669"/>
    <property type="project" value="Ensembl"/>
</dbReference>
<dbReference type="GO" id="GO:0031929">
    <property type="term" value="P:TOR signaling"/>
    <property type="evidence" value="ECO:0007669"/>
    <property type="project" value="Ensembl"/>
</dbReference>
<dbReference type="GO" id="GO:0045622">
    <property type="term" value="P:regulation of T-helper cell differentiation"/>
    <property type="evidence" value="ECO:0007669"/>
    <property type="project" value="Ensembl"/>
</dbReference>
<dbReference type="GO" id="GO:0032703">
    <property type="term" value="P:negative regulation of interleukin-2 production"/>
    <property type="evidence" value="ECO:0007669"/>
    <property type="project" value="Ensembl"/>
</dbReference>
<dbReference type="GO" id="GO:0003215">
    <property type="term" value="P:cardiac right ventricle morphogenesis"/>
    <property type="evidence" value="ECO:0007669"/>
    <property type="project" value="Ensembl"/>
</dbReference>
<evidence type="ECO:0000256" key="8">
    <source>
        <dbReference type="ARBA" id="ARBA00023159"/>
    </source>
</evidence>
<dbReference type="GO" id="GO:0048589">
    <property type="term" value="P:developmental growth"/>
    <property type="evidence" value="ECO:0007669"/>
    <property type="project" value="Ensembl"/>
</dbReference>
<evidence type="ECO:0000313" key="14">
    <source>
        <dbReference type="Ensembl" id="ENSPLOP00000015056.1"/>
    </source>
</evidence>
<dbReference type="GO" id="GO:0060037">
    <property type="term" value="P:pharyngeal system development"/>
    <property type="evidence" value="ECO:0007669"/>
    <property type="project" value="Ensembl"/>
</dbReference>
<dbReference type="GO" id="GO:0030225">
    <property type="term" value="P:macrophage differentiation"/>
    <property type="evidence" value="ECO:0007669"/>
    <property type="project" value="Ensembl"/>
</dbReference>
<feature type="compositionally biased region" description="Low complexity" evidence="12">
    <location>
        <begin position="166"/>
        <end position="186"/>
    </location>
</feature>
<dbReference type="GO" id="GO:0045064">
    <property type="term" value="P:T-helper 2 cell differentiation"/>
    <property type="evidence" value="ECO:0007669"/>
    <property type="project" value="Ensembl"/>
</dbReference>
<dbReference type="GO" id="GO:0032754">
    <property type="term" value="P:positive regulation of interleukin-5 production"/>
    <property type="evidence" value="ECO:0007669"/>
    <property type="project" value="Ensembl"/>
</dbReference>
<dbReference type="GO" id="GO:0045582">
    <property type="term" value="P:positive regulation of T cell differentiation"/>
    <property type="evidence" value="ECO:0007669"/>
    <property type="project" value="Ensembl"/>
</dbReference>
<evidence type="ECO:0000256" key="4">
    <source>
        <dbReference type="ARBA" id="ARBA00022771"/>
    </source>
</evidence>
<gene>
    <name evidence="14" type="primary">GATA3</name>
</gene>
<dbReference type="GO" id="GO:0008283">
    <property type="term" value="P:cell population proliferation"/>
    <property type="evidence" value="ECO:0007669"/>
    <property type="project" value="Ensembl"/>
</dbReference>
<dbReference type="GO" id="GO:0001764">
    <property type="term" value="P:neuron migration"/>
    <property type="evidence" value="ECO:0007669"/>
    <property type="project" value="Ensembl"/>
</dbReference>
<dbReference type="GO" id="GO:2000611">
    <property type="term" value="P:positive regulation of thyroid hormone generation"/>
    <property type="evidence" value="ECO:0007669"/>
    <property type="project" value="Ensembl"/>
</dbReference>
<evidence type="ECO:0000256" key="2">
    <source>
        <dbReference type="ARBA" id="ARBA00022723"/>
    </source>
</evidence>
<dbReference type="PANTHER" id="PTHR10071">
    <property type="entry name" value="TRANSCRIPTION FACTOR GATA FAMILY MEMBER"/>
    <property type="match status" value="1"/>
</dbReference>
<dbReference type="GO" id="GO:0048485">
    <property type="term" value="P:sympathetic nervous system development"/>
    <property type="evidence" value="ECO:0007669"/>
    <property type="project" value="Ensembl"/>
</dbReference>
<evidence type="ECO:0000259" key="13">
    <source>
        <dbReference type="PROSITE" id="PS50114"/>
    </source>
</evidence>
<dbReference type="GO" id="GO:2000683">
    <property type="term" value="P:regulation of cellular response to X-ray"/>
    <property type="evidence" value="ECO:0007669"/>
    <property type="project" value="Ensembl"/>
</dbReference>
<accession>A0A8C8X6U0</accession>
<keyword evidence="8" id="KW-0010">Activator</keyword>
<dbReference type="GO" id="GO:0042421">
    <property type="term" value="P:norepinephrine biosynthetic process"/>
    <property type="evidence" value="ECO:0007669"/>
    <property type="project" value="Ensembl"/>
</dbReference>
<organism evidence="14 15">
    <name type="scientific">Panthera leo</name>
    <name type="common">Lion</name>
    <dbReference type="NCBI Taxonomy" id="9689"/>
    <lineage>
        <taxon>Eukaryota</taxon>
        <taxon>Metazoa</taxon>
        <taxon>Chordata</taxon>
        <taxon>Craniata</taxon>
        <taxon>Vertebrata</taxon>
        <taxon>Euteleostomi</taxon>
        <taxon>Mammalia</taxon>
        <taxon>Eutheria</taxon>
        <taxon>Laurasiatheria</taxon>
        <taxon>Carnivora</taxon>
        <taxon>Feliformia</taxon>
        <taxon>Felidae</taxon>
        <taxon>Pantherinae</taxon>
        <taxon>Panthera</taxon>
    </lineage>
</organism>
<comment type="subcellular location">
    <subcellularLocation>
        <location evidence="1">Nucleus</location>
    </subcellularLocation>
</comment>
<evidence type="ECO:0000256" key="10">
    <source>
        <dbReference type="ARBA" id="ARBA00023242"/>
    </source>
</evidence>
<reference evidence="14" key="3">
    <citation type="submission" date="2025-09" db="UniProtKB">
        <authorList>
            <consortium name="Ensembl"/>
        </authorList>
    </citation>
    <scope>IDENTIFICATION</scope>
</reference>
<dbReference type="GO" id="GO:0072107">
    <property type="term" value="P:positive regulation of ureteric bud formation"/>
    <property type="evidence" value="ECO:0007669"/>
    <property type="project" value="Ensembl"/>
</dbReference>
<keyword evidence="5" id="KW-0862">Zinc</keyword>